<dbReference type="FunFam" id="1.20.1080.10:FF:000027">
    <property type="entry name" value="MIP aquaporin"/>
    <property type="match status" value="1"/>
</dbReference>
<keyword evidence="7 11" id="KW-0472">Membrane</keyword>
<evidence type="ECO:0000256" key="12">
    <source>
        <dbReference type="SAM" id="SignalP"/>
    </source>
</evidence>
<feature type="transmembrane region" description="Helical" evidence="11">
    <location>
        <begin position="141"/>
        <end position="159"/>
    </location>
</feature>
<keyword evidence="4 10" id="KW-0812">Transmembrane</keyword>
<dbReference type="InterPro" id="IPR050363">
    <property type="entry name" value="MIP/Aquaporin"/>
</dbReference>
<keyword evidence="3 10" id="KW-0813">Transport</keyword>
<accession>A0A6A6HHV2</accession>
<dbReference type="PRINTS" id="PR00783">
    <property type="entry name" value="MINTRINSICP"/>
</dbReference>
<dbReference type="Pfam" id="PF00230">
    <property type="entry name" value="MIP"/>
    <property type="match status" value="1"/>
</dbReference>
<keyword evidence="12" id="KW-0732">Signal</keyword>
<comment type="catalytic activity">
    <reaction evidence="9">
        <text>glycerol(in) = glycerol(out)</text>
        <dbReference type="Rhea" id="RHEA:29675"/>
        <dbReference type="ChEBI" id="CHEBI:17754"/>
    </reaction>
</comment>
<evidence type="ECO:0000256" key="4">
    <source>
        <dbReference type="ARBA" id="ARBA00022692"/>
    </source>
</evidence>
<dbReference type="PANTHER" id="PTHR43829:SF9">
    <property type="entry name" value="AQUAPORIN-9"/>
    <property type="match status" value="1"/>
</dbReference>
<dbReference type="SUPFAM" id="SSF81338">
    <property type="entry name" value="Aquaporin-like"/>
    <property type="match status" value="1"/>
</dbReference>
<feature type="transmembrane region" description="Helical" evidence="11">
    <location>
        <begin position="219"/>
        <end position="239"/>
    </location>
</feature>
<feature type="chain" id="PRO_5025399362" evidence="12">
    <location>
        <begin position="27"/>
        <end position="272"/>
    </location>
</feature>
<reference evidence="13" key="1">
    <citation type="journal article" date="2020" name="Stud. Mycol.">
        <title>101 Dothideomycetes genomes: a test case for predicting lifestyles and emergence of pathogens.</title>
        <authorList>
            <person name="Haridas S."/>
            <person name="Albert R."/>
            <person name="Binder M."/>
            <person name="Bloem J."/>
            <person name="Labutti K."/>
            <person name="Salamov A."/>
            <person name="Andreopoulos B."/>
            <person name="Baker S."/>
            <person name="Barry K."/>
            <person name="Bills G."/>
            <person name="Bluhm B."/>
            <person name="Cannon C."/>
            <person name="Castanera R."/>
            <person name="Culley D."/>
            <person name="Daum C."/>
            <person name="Ezra D."/>
            <person name="Gonzalez J."/>
            <person name="Henrissat B."/>
            <person name="Kuo A."/>
            <person name="Liang C."/>
            <person name="Lipzen A."/>
            <person name="Lutzoni F."/>
            <person name="Magnuson J."/>
            <person name="Mondo S."/>
            <person name="Nolan M."/>
            <person name="Ohm R."/>
            <person name="Pangilinan J."/>
            <person name="Park H.-J."/>
            <person name="Ramirez L."/>
            <person name="Alfaro M."/>
            <person name="Sun H."/>
            <person name="Tritt A."/>
            <person name="Yoshinaga Y."/>
            <person name="Zwiers L.-H."/>
            <person name="Turgeon B."/>
            <person name="Goodwin S."/>
            <person name="Spatafora J."/>
            <person name="Crous P."/>
            <person name="Grigoriev I."/>
        </authorList>
    </citation>
    <scope>NUCLEOTIDE SEQUENCE</scope>
    <source>
        <strain evidence="13">Tuck. ex Michener</strain>
    </source>
</reference>
<dbReference type="AlphaFoldDB" id="A0A6A6HHV2"/>
<evidence type="ECO:0000256" key="9">
    <source>
        <dbReference type="ARBA" id="ARBA00049405"/>
    </source>
</evidence>
<feature type="transmembrane region" description="Helical" evidence="11">
    <location>
        <begin position="171"/>
        <end position="192"/>
    </location>
</feature>
<dbReference type="GO" id="GO:0015254">
    <property type="term" value="F:glycerol channel activity"/>
    <property type="evidence" value="ECO:0007669"/>
    <property type="project" value="TreeGrafter"/>
</dbReference>
<organism evidence="13 14">
    <name type="scientific">Viridothelium virens</name>
    <name type="common">Speckled blister lichen</name>
    <name type="synonym">Trypethelium virens</name>
    <dbReference type="NCBI Taxonomy" id="1048519"/>
    <lineage>
        <taxon>Eukaryota</taxon>
        <taxon>Fungi</taxon>
        <taxon>Dikarya</taxon>
        <taxon>Ascomycota</taxon>
        <taxon>Pezizomycotina</taxon>
        <taxon>Dothideomycetes</taxon>
        <taxon>Dothideomycetes incertae sedis</taxon>
        <taxon>Trypetheliales</taxon>
        <taxon>Trypetheliaceae</taxon>
        <taxon>Viridothelium</taxon>
    </lineage>
</organism>
<dbReference type="PANTHER" id="PTHR43829">
    <property type="entry name" value="AQUAPORIN OR AQUAGLYCEROPORIN RELATED"/>
    <property type="match status" value="1"/>
</dbReference>
<dbReference type="GO" id="GO:0015250">
    <property type="term" value="F:water channel activity"/>
    <property type="evidence" value="ECO:0007669"/>
    <property type="project" value="TreeGrafter"/>
</dbReference>
<dbReference type="EMBL" id="ML991781">
    <property type="protein sequence ID" value="KAF2237113.1"/>
    <property type="molecule type" value="Genomic_DNA"/>
</dbReference>
<feature type="transmembrane region" description="Helical" evidence="11">
    <location>
        <begin position="79"/>
        <end position="99"/>
    </location>
</feature>
<dbReference type="OrthoDB" id="3222at2759"/>
<keyword evidence="6 11" id="KW-1133">Transmembrane helix</keyword>
<dbReference type="InterPro" id="IPR023271">
    <property type="entry name" value="Aquaporin-like"/>
</dbReference>
<proteinExistence type="inferred from homology"/>
<comment type="subcellular location">
    <subcellularLocation>
        <location evidence="1">Membrane</location>
        <topology evidence="1">Multi-pass membrane protein</topology>
    </subcellularLocation>
</comment>
<evidence type="ECO:0000313" key="14">
    <source>
        <dbReference type="Proteomes" id="UP000800092"/>
    </source>
</evidence>
<evidence type="ECO:0000256" key="7">
    <source>
        <dbReference type="ARBA" id="ARBA00023136"/>
    </source>
</evidence>
<evidence type="ECO:0000256" key="8">
    <source>
        <dbReference type="ARBA" id="ARBA00034651"/>
    </source>
</evidence>
<dbReference type="InterPro" id="IPR000425">
    <property type="entry name" value="MIP"/>
</dbReference>
<evidence type="ECO:0000313" key="13">
    <source>
        <dbReference type="EMBL" id="KAF2237113.1"/>
    </source>
</evidence>
<dbReference type="InterPro" id="IPR022357">
    <property type="entry name" value="MIP_CS"/>
</dbReference>
<dbReference type="Proteomes" id="UP000800092">
    <property type="component" value="Unassembled WGS sequence"/>
</dbReference>
<dbReference type="GO" id="GO:0005886">
    <property type="term" value="C:plasma membrane"/>
    <property type="evidence" value="ECO:0007669"/>
    <property type="project" value="TreeGrafter"/>
</dbReference>
<feature type="transmembrane region" description="Helical" evidence="11">
    <location>
        <begin position="31"/>
        <end position="52"/>
    </location>
</feature>
<evidence type="ECO:0000256" key="2">
    <source>
        <dbReference type="ARBA" id="ARBA00006175"/>
    </source>
</evidence>
<evidence type="ECO:0000256" key="1">
    <source>
        <dbReference type="ARBA" id="ARBA00004141"/>
    </source>
</evidence>
<gene>
    <name evidence="13" type="ORF">EV356DRAFT_557929</name>
</gene>
<dbReference type="NCBIfam" id="TIGR00861">
    <property type="entry name" value="MIP"/>
    <property type="match status" value="1"/>
</dbReference>
<keyword evidence="14" id="KW-1185">Reference proteome</keyword>
<dbReference type="PROSITE" id="PS00221">
    <property type="entry name" value="MIP"/>
    <property type="match status" value="1"/>
</dbReference>
<comment type="similarity">
    <text evidence="2 10">Belongs to the MIP/aquaporin (TC 1.A.8) family.</text>
</comment>
<evidence type="ECO:0000256" key="6">
    <source>
        <dbReference type="ARBA" id="ARBA00022989"/>
    </source>
</evidence>
<evidence type="ECO:0000256" key="5">
    <source>
        <dbReference type="ARBA" id="ARBA00022737"/>
    </source>
</evidence>
<comment type="catalytic activity">
    <reaction evidence="8">
        <text>H2O(in) = H2O(out)</text>
        <dbReference type="Rhea" id="RHEA:29667"/>
        <dbReference type="ChEBI" id="CHEBI:15377"/>
    </reaction>
</comment>
<keyword evidence="5" id="KW-0677">Repeat</keyword>
<name>A0A6A6HHV2_VIRVR</name>
<evidence type="ECO:0000256" key="10">
    <source>
        <dbReference type="RuleBase" id="RU000477"/>
    </source>
</evidence>
<dbReference type="Gene3D" id="1.20.1080.10">
    <property type="entry name" value="Glycerol uptake facilitator protein"/>
    <property type="match status" value="1"/>
</dbReference>
<evidence type="ECO:0000256" key="3">
    <source>
        <dbReference type="ARBA" id="ARBA00022448"/>
    </source>
</evidence>
<evidence type="ECO:0000256" key="11">
    <source>
        <dbReference type="SAM" id="Phobius"/>
    </source>
</evidence>
<sequence length="272" mass="29165">MFLSEFLGTFILILFGLGSIAQVVLSNDQKGIFISTNYGMAIGLMIGAYVAAKSGGHLNPAVTLAMCVYRKHPWRMLPAYVAGQFAGAFCGAAVVYGNYMSAIDVFEGTASARTVPGFSPRATAGVFATYPATFMTKTGEFFSEFLATAILYIGIVSLADKKHGAGNLMPLGLLFLVFGLGLAFGSETGYAMNPARDLAPRLLTSLVGYGSHVWTAAGHYFWIPVVAPFLGALFGGFLYDTFIFTGESPINTPWMGLRKMVFLEKANERSMV</sequence>
<protein>
    <submittedName>
        <fullName evidence="13">Aquaporin</fullName>
    </submittedName>
</protein>
<feature type="signal peptide" evidence="12">
    <location>
        <begin position="1"/>
        <end position="26"/>
    </location>
</feature>